<evidence type="ECO:0000313" key="3">
    <source>
        <dbReference type="Proteomes" id="UP001148018"/>
    </source>
</evidence>
<comment type="caution">
    <text evidence="2">The sequence shown here is derived from an EMBL/GenBank/DDBJ whole genome shotgun (WGS) entry which is preliminary data.</text>
</comment>
<feature type="region of interest" description="Disordered" evidence="1">
    <location>
        <begin position="23"/>
        <end position="63"/>
    </location>
</feature>
<dbReference type="Proteomes" id="UP001148018">
    <property type="component" value="Unassembled WGS sequence"/>
</dbReference>
<feature type="region of interest" description="Disordered" evidence="1">
    <location>
        <begin position="86"/>
        <end position="152"/>
    </location>
</feature>
<keyword evidence="3" id="KW-1185">Reference proteome</keyword>
<sequence length="179" mass="18100">MDRSPQSWLPFIRQTSVEVTLFHGEPGLDVGPGEPGLDVEPGECGQDVGPGEPGQDVGPGSVVLPPDPRALGPAVLFLCRLAGGRSSRVPDRLDVGPGEPGLDVGPGEPGLDVGPGEPGLDVGPGEPGLDVGPGEPGLDVGPGGGGSPWVPNRCPGGCSQVERFSRTDDFHHVGDEQDG</sequence>
<proteinExistence type="predicted"/>
<dbReference type="AlphaFoldDB" id="A0A9Q0EC36"/>
<reference evidence="2" key="1">
    <citation type="submission" date="2022-07" db="EMBL/GenBank/DDBJ databases">
        <title>Chromosome-level genome of Muraenolepis orangiensis.</title>
        <authorList>
            <person name="Kim J."/>
        </authorList>
    </citation>
    <scope>NUCLEOTIDE SEQUENCE</scope>
    <source>
        <strain evidence="2">KU_S4_2022</strain>
        <tissue evidence="2">Muscle</tissue>
    </source>
</reference>
<organism evidence="2 3">
    <name type="scientific">Muraenolepis orangiensis</name>
    <name type="common">Patagonian moray cod</name>
    <dbReference type="NCBI Taxonomy" id="630683"/>
    <lineage>
        <taxon>Eukaryota</taxon>
        <taxon>Metazoa</taxon>
        <taxon>Chordata</taxon>
        <taxon>Craniata</taxon>
        <taxon>Vertebrata</taxon>
        <taxon>Euteleostomi</taxon>
        <taxon>Actinopterygii</taxon>
        <taxon>Neopterygii</taxon>
        <taxon>Teleostei</taxon>
        <taxon>Neoteleostei</taxon>
        <taxon>Acanthomorphata</taxon>
        <taxon>Zeiogadaria</taxon>
        <taxon>Gadariae</taxon>
        <taxon>Gadiformes</taxon>
        <taxon>Muraenolepidoidei</taxon>
        <taxon>Muraenolepididae</taxon>
        <taxon>Muraenolepis</taxon>
    </lineage>
</organism>
<name>A0A9Q0EC36_9TELE</name>
<evidence type="ECO:0000313" key="2">
    <source>
        <dbReference type="EMBL" id="KAJ3604624.1"/>
    </source>
</evidence>
<dbReference type="EMBL" id="JANIIK010000044">
    <property type="protein sequence ID" value="KAJ3604624.1"/>
    <property type="molecule type" value="Genomic_DNA"/>
</dbReference>
<protein>
    <submittedName>
        <fullName evidence="2">Uncharacterized protein</fullName>
    </submittedName>
</protein>
<gene>
    <name evidence="2" type="ORF">NHX12_029364</name>
</gene>
<evidence type="ECO:0000256" key="1">
    <source>
        <dbReference type="SAM" id="MobiDB-lite"/>
    </source>
</evidence>
<accession>A0A9Q0EC36</accession>